<gene>
    <name evidence="1" type="ORF">HMPREF9449_02457</name>
</gene>
<dbReference type="EMBL" id="ADMC01000026">
    <property type="protein sequence ID" value="EHP46090.1"/>
    <property type="molecule type" value="Genomic_DNA"/>
</dbReference>
<keyword evidence="2" id="KW-1185">Reference proteome</keyword>
<name>H1DJM1_9BACT</name>
<dbReference type="RefSeq" id="WP_009137603.1">
    <property type="nucleotide sequence ID" value="NZ_JH594597.1"/>
</dbReference>
<dbReference type="Proteomes" id="UP000004892">
    <property type="component" value="Unassembled WGS sequence"/>
</dbReference>
<organism evidence="1 2">
    <name type="scientific">Odoribacter laneus YIT 12061</name>
    <dbReference type="NCBI Taxonomy" id="742817"/>
    <lineage>
        <taxon>Bacteria</taxon>
        <taxon>Pseudomonadati</taxon>
        <taxon>Bacteroidota</taxon>
        <taxon>Bacteroidia</taxon>
        <taxon>Bacteroidales</taxon>
        <taxon>Odoribacteraceae</taxon>
        <taxon>Odoribacter</taxon>
    </lineage>
</organism>
<evidence type="ECO:0000313" key="1">
    <source>
        <dbReference type="EMBL" id="EHP46090.1"/>
    </source>
</evidence>
<dbReference type="HOGENOM" id="CLU_1353528_0_0_10"/>
<dbReference type="eggNOG" id="ENOG5033YCS">
    <property type="taxonomic scope" value="Bacteria"/>
</dbReference>
<comment type="caution">
    <text evidence="1">The sequence shown here is derived from an EMBL/GenBank/DDBJ whole genome shotgun (WGS) entry which is preliminary data.</text>
</comment>
<dbReference type="GeneID" id="98069995"/>
<protein>
    <submittedName>
        <fullName evidence="1">Uncharacterized protein</fullName>
    </submittedName>
</protein>
<dbReference type="AlphaFoldDB" id="H1DJM1"/>
<sequence length="203" mass="23847">MEVNKTKLEALLLQIQQQCSTGNRKELASSLRQLMNNRQAYYQESISLSMQDDFSDALFKILLLELDEEEEESIEIAEMSYVGIGSVLYTPVSTAEHYQRRLLLLHYFSDYFTDAIIEIFLKKYRKDNMLEARKLALECLEKMQLADMFWLEENYPHFIDNNTQLAEACNSIEMDPNLTEEEKKEAALLHKVLYAYLKAKYKN</sequence>
<evidence type="ECO:0000313" key="2">
    <source>
        <dbReference type="Proteomes" id="UP000004892"/>
    </source>
</evidence>
<proteinExistence type="predicted"/>
<dbReference type="PATRIC" id="fig|742817.3.peg.2630"/>
<accession>H1DJM1</accession>
<reference evidence="1 2" key="1">
    <citation type="submission" date="2012-01" db="EMBL/GenBank/DDBJ databases">
        <title>The Genome Sequence of Odoribacter laneus YIT 12061.</title>
        <authorList>
            <consortium name="The Broad Institute Genome Sequencing Platform"/>
            <person name="Earl A."/>
            <person name="Ward D."/>
            <person name="Feldgarden M."/>
            <person name="Gevers D."/>
            <person name="Morotomi M."/>
            <person name="Young S.K."/>
            <person name="Zeng Q."/>
            <person name="Gargeya S."/>
            <person name="Fitzgerald M."/>
            <person name="Haas B."/>
            <person name="Abouelleil A."/>
            <person name="Alvarado L."/>
            <person name="Arachchi H.M."/>
            <person name="Berlin A."/>
            <person name="Chapman S.B."/>
            <person name="Gearin G."/>
            <person name="Goldberg J."/>
            <person name="Griggs A."/>
            <person name="Gujja S."/>
            <person name="Hansen M."/>
            <person name="Heiman D."/>
            <person name="Howarth C."/>
            <person name="Larimer J."/>
            <person name="Lui A."/>
            <person name="MacDonald P.J.P."/>
            <person name="McCowen C."/>
            <person name="Montmayeur A."/>
            <person name="Murphy C."/>
            <person name="Neiman D."/>
            <person name="Pearson M."/>
            <person name="Priest M."/>
            <person name="Roberts A."/>
            <person name="Saif S."/>
            <person name="Shea T."/>
            <person name="Sisk P."/>
            <person name="Stolte C."/>
            <person name="Sykes S."/>
            <person name="Wortman J."/>
            <person name="Nusbaum C."/>
            <person name="Birren B."/>
        </authorList>
    </citation>
    <scope>NUCLEOTIDE SEQUENCE [LARGE SCALE GENOMIC DNA]</scope>
    <source>
        <strain evidence="1 2">YIT 12061</strain>
    </source>
</reference>